<dbReference type="GO" id="GO:0032977">
    <property type="term" value="F:membrane insertase activity"/>
    <property type="evidence" value="ECO:0007669"/>
    <property type="project" value="InterPro"/>
</dbReference>
<evidence type="ECO:0000256" key="9">
    <source>
        <dbReference type="ARBA" id="ARBA00023136"/>
    </source>
</evidence>
<dbReference type="HAMAP" id="MF_01810">
    <property type="entry name" value="YidC_type1"/>
    <property type="match status" value="1"/>
</dbReference>
<evidence type="ECO:0000256" key="2">
    <source>
        <dbReference type="ARBA" id="ARBA00010527"/>
    </source>
</evidence>
<sequence>KPDQVIETVVPQLSTQEISSKTASLSTLPVVEFYTDAQGSMFVGLGLGFNDSYLVYPRSKGNELPKELYVKYAKSSNSPLISVEFSGKNSFDAPMIYSSSKTPGFTSFHLPQVGVSEVQAVSFSKDNQNAFVSLGMFENNKLHFPGDMPKSLAVILYKHQGSFYPIGFYNPDSNKLLALSEVPSYSKITSFSSIQSPSQSIKAEQFYVIENEYQQVVFSNFGGAIAELNLPFKTSENTKSVVLPIGFDKKIQNRYPANAYFPSQPYLTAGAKENTNPHFGGYMPMLRRDLVGASGKKNFETPPRLYGLNVVSEDDPSLAKKQYKLRRLEKDLIEFELSQNNRRIIKTYYFAKANNEMVPYTLQMDIRIEGEARGLFLTSGVPEAEIMSSNGATPDIKYRFERNQKTVVQKLKLPKDTAVVKGITPDWVCNANGFFGLILDPLTEVPVGFEAAHIPGSVDPTRLTIIDAKNNLYPADKYPGYIVKIPLKQSSKPLQFRLFGGPFDHTVFAAVDKAFANTQTGYRPDYAAAQSFNGWFTFISEPFAKFLFAIMKFFYSFSKSWGLSIILLTIVLKVILYPLNNWSMRSMSRMQFIQPQVAAIKKRYEKDPKRGNLETMQLYKDKKVNPFSSCFPMVIQMPFLIGMFDLLRSTFALRGTSFITGWINNLSAPDVLFSWSYPIFFFGTEFHLLPFINGGLMFLQQKCSALMNKHKVVDPATQKQSSTSATIMTVVFTLLFYNFPAGLNLYWISSTILAILQQWIISTRLNKESSTKVSKA</sequence>
<dbReference type="EMBL" id="NVUU01000099">
    <property type="protein sequence ID" value="PCI92514.1"/>
    <property type="molecule type" value="Genomic_DNA"/>
</dbReference>
<evidence type="ECO:0000256" key="5">
    <source>
        <dbReference type="ARBA" id="ARBA00022475"/>
    </source>
</evidence>
<evidence type="ECO:0000256" key="12">
    <source>
        <dbReference type="ARBA" id="ARBA00033342"/>
    </source>
</evidence>
<dbReference type="NCBIfam" id="TIGR03592">
    <property type="entry name" value="yidC_oxa1_cterm"/>
    <property type="match status" value="1"/>
</dbReference>
<dbReference type="Proteomes" id="UP000217838">
    <property type="component" value="Unassembled WGS sequence"/>
</dbReference>
<feature type="domain" description="Membrane insertase YidC/Oxa/ALB C-terminal" evidence="14">
    <location>
        <begin position="561"/>
        <end position="762"/>
    </location>
</feature>
<reference evidence="16" key="1">
    <citation type="submission" date="2017-08" db="EMBL/GenBank/DDBJ databases">
        <title>A dynamic microbial community with high functional redundancy inhabits the cold, oxic subseafloor aquifer.</title>
        <authorList>
            <person name="Tully B.J."/>
            <person name="Wheat C.G."/>
            <person name="Glazer B.T."/>
            <person name="Huber J.A."/>
        </authorList>
    </citation>
    <scope>NUCLEOTIDE SEQUENCE [LARGE SCALE GENOMIC DNA]</scope>
</reference>
<comment type="similarity">
    <text evidence="2">Belongs to the OXA1/ALB3/YidC family. Type 1 subfamily.</text>
</comment>
<dbReference type="Gene3D" id="2.70.98.90">
    <property type="match status" value="1"/>
</dbReference>
<feature type="transmembrane region" description="Helical" evidence="13">
    <location>
        <begin position="745"/>
        <end position="765"/>
    </location>
</feature>
<evidence type="ECO:0000256" key="11">
    <source>
        <dbReference type="ARBA" id="ARBA00033245"/>
    </source>
</evidence>
<comment type="subcellular location">
    <subcellularLocation>
        <location evidence="1">Cell inner membrane</location>
        <topology evidence="1">Multi-pass membrane protein</topology>
    </subcellularLocation>
</comment>
<accession>A0A2A4YCS8</accession>
<dbReference type="InterPro" id="IPR001708">
    <property type="entry name" value="YidC/ALB3/OXA1/COX18"/>
</dbReference>
<evidence type="ECO:0000256" key="13">
    <source>
        <dbReference type="SAM" id="Phobius"/>
    </source>
</evidence>
<keyword evidence="7" id="KW-0653">Protein transport</keyword>
<dbReference type="GO" id="GO:0005886">
    <property type="term" value="C:plasma membrane"/>
    <property type="evidence" value="ECO:0007669"/>
    <property type="project" value="UniProtKB-SubCell"/>
</dbReference>
<gene>
    <name evidence="15" type="ORF">COB11_07180</name>
</gene>
<evidence type="ECO:0000256" key="7">
    <source>
        <dbReference type="ARBA" id="ARBA00022927"/>
    </source>
</evidence>
<feature type="transmembrane region" description="Helical" evidence="13">
    <location>
        <begin position="675"/>
        <end position="699"/>
    </location>
</feature>
<evidence type="ECO:0000256" key="8">
    <source>
        <dbReference type="ARBA" id="ARBA00022989"/>
    </source>
</evidence>
<dbReference type="Pfam" id="PF02096">
    <property type="entry name" value="60KD_IMP"/>
    <property type="match status" value="1"/>
</dbReference>
<keyword evidence="4" id="KW-0813">Transport</keyword>
<evidence type="ECO:0000256" key="1">
    <source>
        <dbReference type="ARBA" id="ARBA00004429"/>
    </source>
</evidence>
<evidence type="ECO:0000313" key="15">
    <source>
        <dbReference type="EMBL" id="PCI92514.1"/>
    </source>
</evidence>
<evidence type="ECO:0000256" key="3">
    <source>
        <dbReference type="ARBA" id="ARBA00015325"/>
    </source>
</evidence>
<dbReference type="GO" id="GO:0051205">
    <property type="term" value="P:protein insertion into membrane"/>
    <property type="evidence" value="ECO:0007669"/>
    <property type="project" value="TreeGrafter"/>
</dbReference>
<keyword evidence="9 13" id="KW-0472">Membrane</keyword>
<comment type="caution">
    <text evidence="15">The sequence shown here is derived from an EMBL/GenBank/DDBJ whole genome shotgun (WGS) entry which is preliminary data.</text>
</comment>
<dbReference type="InterPro" id="IPR038221">
    <property type="entry name" value="YidC_periplasmic_sf"/>
</dbReference>
<evidence type="ECO:0000313" key="16">
    <source>
        <dbReference type="Proteomes" id="UP000217838"/>
    </source>
</evidence>
<keyword evidence="5" id="KW-1003">Cell membrane</keyword>
<feature type="transmembrane region" description="Helical" evidence="13">
    <location>
        <begin position="624"/>
        <end position="644"/>
    </location>
</feature>
<keyword evidence="10" id="KW-0143">Chaperone</keyword>
<evidence type="ECO:0000256" key="4">
    <source>
        <dbReference type="ARBA" id="ARBA00022448"/>
    </source>
</evidence>
<dbReference type="InterPro" id="IPR019998">
    <property type="entry name" value="Membr_insert_YidC"/>
</dbReference>
<organism evidence="15 16">
    <name type="scientific">Aerophobetes bacterium</name>
    <dbReference type="NCBI Taxonomy" id="2030807"/>
    <lineage>
        <taxon>Bacteria</taxon>
        <taxon>Candidatus Aerophobota</taxon>
    </lineage>
</organism>
<dbReference type="PANTHER" id="PTHR12428">
    <property type="entry name" value="OXA1"/>
    <property type="match status" value="1"/>
</dbReference>
<protein>
    <recommendedName>
        <fullName evidence="3">Membrane protein insertase YidC</fullName>
    </recommendedName>
    <alternativeName>
        <fullName evidence="12">Foldase YidC</fullName>
    </alternativeName>
    <alternativeName>
        <fullName evidence="11">Membrane integrase YidC</fullName>
    </alternativeName>
</protein>
<feature type="non-terminal residue" evidence="15">
    <location>
        <position position="1"/>
    </location>
</feature>
<dbReference type="CDD" id="cd20070">
    <property type="entry name" value="5TM_YidC_Alb3"/>
    <property type="match status" value="1"/>
</dbReference>
<dbReference type="AlphaFoldDB" id="A0A2A4YCS8"/>
<evidence type="ECO:0000256" key="6">
    <source>
        <dbReference type="ARBA" id="ARBA00022692"/>
    </source>
</evidence>
<evidence type="ECO:0000259" key="14">
    <source>
        <dbReference type="Pfam" id="PF02096"/>
    </source>
</evidence>
<dbReference type="GO" id="GO:0015031">
    <property type="term" value="P:protein transport"/>
    <property type="evidence" value="ECO:0007669"/>
    <property type="project" value="UniProtKB-KW"/>
</dbReference>
<evidence type="ECO:0000256" key="10">
    <source>
        <dbReference type="ARBA" id="ARBA00023186"/>
    </source>
</evidence>
<dbReference type="PANTHER" id="PTHR12428:SF65">
    <property type="entry name" value="CYTOCHROME C OXIDASE ASSEMBLY PROTEIN COX18, MITOCHONDRIAL"/>
    <property type="match status" value="1"/>
</dbReference>
<proteinExistence type="inferred from homology"/>
<dbReference type="InterPro" id="IPR047196">
    <property type="entry name" value="YidC_ALB_C"/>
</dbReference>
<keyword evidence="8 13" id="KW-1133">Transmembrane helix</keyword>
<name>A0A2A4YCS8_UNCAE</name>
<dbReference type="InterPro" id="IPR028055">
    <property type="entry name" value="YidC/Oxa/ALB_C"/>
</dbReference>
<dbReference type="PRINTS" id="PR01900">
    <property type="entry name" value="YIDCPROTEIN"/>
</dbReference>
<dbReference type="NCBIfam" id="NF002168">
    <property type="entry name" value="PRK01001.1"/>
    <property type="match status" value="1"/>
</dbReference>
<feature type="transmembrane region" description="Helical" evidence="13">
    <location>
        <begin position="561"/>
        <end position="580"/>
    </location>
</feature>
<keyword evidence="6 13" id="KW-0812">Transmembrane</keyword>